<feature type="compositionally biased region" description="Polar residues" evidence="1">
    <location>
        <begin position="44"/>
        <end position="60"/>
    </location>
</feature>
<proteinExistence type="predicted"/>
<dbReference type="OrthoDB" id="1190596at2"/>
<dbReference type="AlphaFoldDB" id="A0A2H1EC91"/>
<gene>
    <name evidence="3" type="ORF">MARIT_2478</name>
</gene>
<dbReference type="STRING" id="1349785.GCA_000509405_02301"/>
<sequence length="258" mass="28859">MKKISLLTTVLYTMLLLVLTSSCSKENLVLSDGNSNTEHPDAGNSGTDNPNPEDPNVTTPDTFTIQTTAIGNERETAEQTGIFQKFSFAKGGVVDGSSDDWDFAIRGRAILVNGLDQFSTKTRIGLINEPKRTKDVAVYVADDLFETRTTALDLPSNLYFQDCFNIGGITGITTAISWLPRKGYNDPRKVWYFRSSQDESLLLLKPVVFVFKTHDGHFAKMAIKEVKRTNTNFEEKESLEYVIQYYYNPKKGNPSLKA</sequence>
<dbReference type="GeneID" id="47723946"/>
<feature type="region of interest" description="Disordered" evidence="1">
    <location>
        <begin position="30"/>
        <end position="60"/>
    </location>
</feature>
<name>A0A2H1EC91_9FLAO</name>
<dbReference type="RefSeq" id="WP_100211620.1">
    <property type="nucleotide sequence ID" value="NZ_CP138495.1"/>
</dbReference>
<evidence type="ECO:0000313" key="4">
    <source>
        <dbReference type="Proteomes" id="UP000231564"/>
    </source>
</evidence>
<protein>
    <submittedName>
        <fullName evidence="3">Heme binding lipoprotein HmuY-family</fullName>
    </submittedName>
</protein>
<accession>A0A2H1EC91</accession>
<organism evidence="3 4">
    <name type="scientific">Tenacibaculum maritimum NCIMB 2154</name>
    <dbReference type="NCBI Taxonomy" id="1349785"/>
    <lineage>
        <taxon>Bacteria</taxon>
        <taxon>Pseudomonadati</taxon>
        <taxon>Bacteroidota</taxon>
        <taxon>Flavobacteriia</taxon>
        <taxon>Flavobacteriales</taxon>
        <taxon>Flavobacteriaceae</taxon>
        <taxon>Tenacibaculum</taxon>
    </lineage>
</organism>
<feature type="chain" id="PRO_5013688671" evidence="2">
    <location>
        <begin position="26"/>
        <end position="258"/>
    </location>
</feature>
<reference evidence="3 4" key="1">
    <citation type="submission" date="2016-11" db="EMBL/GenBank/DDBJ databases">
        <authorList>
            <person name="Jaros S."/>
            <person name="Januszkiewicz K."/>
            <person name="Wedrychowicz H."/>
        </authorList>
    </citation>
    <scope>NUCLEOTIDE SEQUENCE [LARGE SCALE GENOMIC DNA]</scope>
    <source>
        <strain evidence="3">NCIMB 2154T</strain>
    </source>
</reference>
<dbReference type="PROSITE" id="PS51257">
    <property type="entry name" value="PROKAR_LIPOPROTEIN"/>
    <property type="match status" value="1"/>
</dbReference>
<dbReference type="Proteomes" id="UP000231564">
    <property type="component" value="Chromosome MARIT"/>
</dbReference>
<dbReference type="EMBL" id="LT634361">
    <property type="protein sequence ID" value="SFZ84035.1"/>
    <property type="molecule type" value="Genomic_DNA"/>
</dbReference>
<keyword evidence="2" id="KW-0732">Signal</keyword>
<keyword evidence="3" id="KW-0449">Lipoprotein</keyword>
<evidence type="ECO:0000256" key="2">
    <source>
        <dbReference type="SAM" id="SignalP"/>
    </source>
</evidence>
<keyword evidence="4" id="KW-1185">Reference proteome</keyword>
<feature type="signal peptide" evidence="2">
    <location>
        <begin position="1"/>
        <end position="25"/>
    </location>
</feature>
<evidence type="ECO:0000313" key="3">
    <source>
        <dbReference type="EMBL" id="SFZ84035.1"/>
    </source>
</evidence>
<evidence type="ECO:0000256" key="1">
    <source>
        <dbReference type="SAM" id="MobiDB-lite"/>
    </source>
</evidence>
<dbReference type="KEGG" id="tmar:MARIT_2478"/>